<accession>A0ABD3PL44</accession>
<sequence>MSALHRILTLAIAALLSATAVNAGIYPPDHWTYSTKLTTDNYASKISSEIEAGKTVFAPAWNAVTKTFASNDDVVFMDVNLSEEQIRESPHGDSYSPGAGGWPTIRYFNKETGIAGGAYVKKTDRAMCDELGDEGMMEAYVEEYGNTSLCSVASGKGCDEREVGFIAKVKAMSLEDQRAQLLRLEGMEGKLMKPDLLLWVKKRKKILRQLVVTSGNDEL</sequence>
<reference evidence="2 3" key="1">
    <citation type="journal article" date="2020" name="G3 (Bethesda)">
        <title>Improved Reference Genome for Cyclotella cryptica CCMP332, a Model for Cell Wall Morphogenesis, Salinity Adaptation, and Lipid Production in Diatoms (Bacillariophyta).</title>
        <authorList>
            <person name="Roberts W.R."/>
            <person name="Downey K.M."/>
            <person name="Ruck E.C."/>
            <person name="Traller J.C."/>
            <person name="Alverson A.J."/>
        </authorList>
    </citation>
    <scope>NUCLEOTIDE SEQUENCE [LARGE SCALE GENOMIC DNA]</scope>
    <source>
        <strain evidence="2 3">CCMP332</strain>
    </source>
</reference>
<evidence type="ECO:0000313" key="3">
    <source>
        <dbReference type="Proteomes" id="UP001516023"/>
    </source>
</evidence>
<feature type="signal peptide" evidence="1">
    <location>
        <begin position="1"/>
        <end position="23"/>
    </location>
</feature>
<comment type="caution">
    <text evidence="2">The sequence shown here is derived from an EMBL/GenBank/DDBJ whole genome shotgun (WGS) entry which is preliminary data.</text>
</comment>
<keyword evidence="3" id="KW-1185">Reference proteome</keyword>
<protein>
    <submittedName>
        <fullName evidence="2">Uncharacterized protein</fullName>
    </submittedName>
</protein>
<evidence type="ECO:0000313" key="2">
    <source>
        <dbReference type="EMBL" id="KAL3787080.1"/>
    </source>
</evidence>
<organism evidence="2 3">
    <name type="scientific">Cyclotella cryptica</name>
    <dbReference type="NCBI Taxonomy" id="29204"/>
    <lineage>
        <taxon>Eukaryota</taxon>
        <taxon>Sar</taxon>
        <taxon>Stramenopiles</taxon>
        <taxon>Ochrophyta</taxon>
        <taxon>Bacillariophyta</taxon>
        <taxon>Coscinodiscophyceae</taxon>
        <taxon>Thalassiosirophycidae</taxon>
        <taxon>Stephanodiscales</taxon>
        <taxon>Stephanodiscaceae</taxon>
        <taxon>Cyclotella</taxon>
    </lineage>
</organism>
<evidence type="ECO:0000256" key="1">
    <source>
        <dbReference type="SAM" id="SignalP"/>
    </source>
</evidence>
<proteinExistence type="predicted"/>
<dbReference type="EMBL" id="JABMIG020000182">
    <property type="protein sequence ID" value="KAL3787080.1"/>
    <property type="molecule type" value="Genomic_DNA"/>
</dbReference>
<keyword evidence="1" id="KW-0732">Signal</keyword>
<dbReference type="Proteomes" id="UP001516023">
    <property type="component" value="Unassembled WGS sequence"/>
</dbReference>
<feature type="chain" id="PRO_5044845885" evidence="1">
    <location>
        <begin position="24"/>
        <end position="219"/>
    </location>
</feature>
<dbReference type="AlphaFoldDB" id="A0ABD3PL44"/>
<gene>
    <name evidence="2" type="ORF">HJC23_011764</name>
</gene>
<name>A0ABD3PL44_9STRA</name>